<dbReference type="SUPFAM" id="SSF143011">
    <property type="entry name" value="RelE-like"/>
    <property type="match status" value="1"/>
</dbReference>
<protein>
    <submittedName>
        <fullName evidence="1">Uncharacterized protein</fullName>
    </submittedName>
</protein>
<dbReference type="Gene3D" id="3.30.2310.20">
    <property type="entry name" value="RelE-like"/>
    <property type="match status" value="1"/>
</dbReference>
<evidence type="ECO:0000313" key="1">
    <source>
        <dbReference type="EMBL" id="CEG11889.1"/>
    </source>
</evidence>
<proteinExistence type="predicted"/>
<accession>A0A098E8Q1</accession>
<gene>
    <name evidence="1" type="ORF">MSIBF_A1760011</name>
</gene>
<reference evidence="1" key="1">
    <citation type="submission" date="2014-09" db="EMBL/GenBank/DDBJ databases">
        <authorList>
            <person name="Probst J Alexander"/>
        </authorList>
    </citation>
    <scope>NUCLEOTIDE SEQUENCE</scope>
</reference>
<dbReference type="EMBL" id="CCXY01000086">
    <property type="protein sequence ID" value="CEG11889.1"/>
    <property type="molecule type" value="Genomic_DNA"/>
</dbReference>
<dbReference type="InterPro" id="IPR035093">
    <property type="entry name" value="RelE/ParE_toxin_dom_sf"/>
</dbReference>
<dbReference type="AlphaFoldDB" id="A0A098E8Q1"/>
<sequence>MYAVELSQIVYKFLEKLDDNIRIRIENRLRNLAKHPAPSDAKFICRDK</sequence>
<name>A0A098E8Q1_9ZZZZ</name>
<organism evidence="1">
    <name type="scientific">groundwater metagenome</name>
    <dbReference type="NCBI Taxonomy" id="717931"/>
    <lineage>
        <taxon>unclassified sequences</taxon>
        <taxon>metagenomes</taxon>
        <taxon>ecological metagenomes</taxon>
    </lineage>
</organism>